<comment type="caution">
    <text evidence="2">The sequence shown here is derived from an EMBL/GenBank/DDBJ whole genome shotgun (WGS) entry which is preliminary data.</text>
</comment>
<evidence type="ECO:0000313" key="3">
    <source>
        <dbReference type="Proteomes" id="UP000322454"/>
    </source>
</evidence>
<feature type="domain" description="Endonuclease GajA/Old nuclease/RecF-like AAA" evidence="1">
    <location>
        <begin position="1"/>
        <end position="50"/>
    </location>
</feature>
<gene>
    <name evidence="2" type="ORF">EVJ48_02735</name>
</gene>
<evidence type="ECO:0000313" key="2">
    <source>
        <dbReference type="EMBL" id="RZV39856.1"/>
    </source>
</evidence>
<dbReference type="SUPFAM" id="SSF52540">
    <property type="entry name" value="P-loop containing nucleoside triphosphate hydrolases"/>
    <property type="match status" value="1"/>
</dbReference>
<evidence type="ECO:0000259" key="1">
    <source>
        <dbReference type="Pfam" id="PF13175"/>
    </source>
</evidence>
<dbReference type="EMBL" id="SHMQ01000005">
    <property type="protein sequence ID" value="RZV39856.1"/>
    <property type="molecule type" value="Genomic_DNA"/>
</dbReference>
<organism evidence="2 3">
    <name type="scientific">Candidatus Acidulodesulfobacterium acidiphilum</name>
    <dbReference type="NCBI Taxonomy" id="2597224"/>
    <lineage>
        <taxon>Bacteria</taxon>
        <taxon>Deltaproteobacteria</taxon>
        <taxon>Candidatus Acidulodesulfobacterales</taxon>
        <taxon>Candidatus Acidulodesulfobacterium</taxon>
    </lineage>
</organism>
<dbReference type="AlphaFoldDB" id="A0A520XFD3"/>
<accession>A0A520XFD3</accession>
<reference evidence="2 3" key="1">
    <citation type="submission" date="2019-01" db="EMBL/GenBank/DDBJ databases">
        <title>Insights into ecological role of a new deltaproteobacterial order Candidatus Sinidesulfobacterales (Sva0485) by metagenomics and metatranscriptomics.</title>
        <authorList>
            <person name="Tan S."/>
            <person name="Liu J."/>
            <person name="Fang Y."/>
            <person name="Hedlund B."/>
            <person name="Lian Z.-H."/>
            <person name="Huang L.-Y."/>
            <person name="Li J.-T."/>
            <person name="Huang L.-N."/>
            <person name="Li W.-J."/>
            <person name="Jiang H.-C."/>
            <person name="Dong H.-L."/>
            <person name="Shu W.-S."/>
        </authorList>
    </citation>
    <scope>NUCLEOTIDE SEQUENCE [LARGE SCALE GENOMIC DNA]</scope>
    <source>
        <strain evidence="2">AP4</strain>
    </source>
</reference>
<protein>
    <recommendedName>
        <fullName evidence="1">Endonuclease GajA/Old nuclease/RecF-like AAA domain-containing protein</fullName>
    </recommendedName>
</protein>
<dbReference type="Proteomes" id="UP000322454">
    <property type="component" value="Unassembled WGS sequence"/>
</dbReference>
<proteinExistence type="predicted"/>
<sequence length="73" mass="7908">MKLKGFKILNYKSIKDSGYCDISSDITILAGKNESGKSVILEALSCFNINANIPDDARPIGDVYVGLIGEEKL</sequence>
<dbReference type="Gene3D" id="3.40.50.300">
    <property type="entry name" value="P-loop containing nucleotide triphosphate hydrolases"/>
    <property type="match status" value="1"/>
</dbReference>
<dbReference type="InterPro" id="IPR027417">
    <property type="entry name" value="P-loop_NTPase"/>
</dbReference>
<dbReference type="InterPro" id="IPR041685">
    <property type="entry name" value="AAA_GajA/Old/RecF-like"/>
</dbReference>
<dbReference type="Pfam" id="PF13175">
    <property type="entry name" value="AAA_15"/>
    <property type="match status" value="1"/>
</dbReference>
<name>A0A520XFD3_9DELT</name>